<sequence length="92" mass="10845">MSLTIGLINGLRFIEHVTERIMLGVSMQDKIRNEEIRRRSRVANVAFRISKLKWKRTPTSLVELTTTRRRNLEWRLTGRAVWDALLKIASRL</sequence>
<dbReference type="EMBL" id="BGZK01000222">
    <property type="protein sequence ID" value="GBP29658.1"/>
    <property type="molecule type" value="Genomic_DNA"/>
</dbReference>
<evidence type="ECO:0000313" key="1">
    <source>
        <dbReference type="EMBL" id="GBP29658.1"/>
    </source>
</evidence>
<accession>A0A4C1UT97</accession>
<dbReference type="AlphaFoldDB" id="A0A4C1UT97"/>
<name>A0A4C1UT97_EUMVA</name>
<organism evidence="1 2">
    <name type="scientific">Eumeta variegata</name>
    <name type="common">Bagworm moth</name>
    <name type="synonym">Eumeta japonica</name>
    <dbReference type="NCBI Taxonomy" id="151549"/>
    <lineage>
        <taxon>Eukaryota</taxon>
        <taxon>Metazoa</taxon>
        <taxon>Ecdysozoa</taxon>
        <taxon>Arthropoda</taxon>
        <taxon>Hexapoda</taxon>
        <taxon>Insecta</taxon>
        <taxon>Pterygota</taxon>
        <taxon>Neoptera</taxon>
        <taxon>Endopterygota</taxon>
        <taxon>Lepidoptera</taxon>
        <taxon>Glossata</taxon>
        <taxon>Ditrysia</taxon>
        <taxon>Tineoidea</taxon>
        <taxon>Psychidae</taxon>
        <taxon>Oiketicinae</taxon>
        <taxon>Eumeta</taxon>
    </lineage>
</organism>
<proteinExistence type="predicted"/>
<dbReference type="OrthoDB" id="407509at2759"/>
<reference evidence="1 2" key="1">
    <citation type="journal article" date="2019" name="Commun. Biol.">
        <title>The bagworm genome reveals a unique fibroin gene that provides high tensile strength.</title>
        <authorList>
            <person name="Kono N."/>
            <person name="Nakamura H."/>
            <person name="Ohtoshi R."/>
            <person name="Tomita M."/>
            <person name="Numata K."/>
            <person name="Arakawa K."/>
        </authorList>
    </citation>
    <scope>NUCLEOTIDE SEQUENCE [LARGE SCALE GENOMIC DNA]</scope>
</reference>
<protein>
    <submittedName>
        <fullName evidence="1">Uncharacterized protein</fullName>
    </submittedName>
</protein>
<comment type="caution">
    <text evidence="1">The sequence shown here is derived from an EMBL/GenBank/DDBJ whole genome shotgun (WGS) entry which is preliminary data.</text>
</comment>
<dbReference type="Proteomes" id="UP000299102">
    <property type="component" value="Unassembled WGS sequence"/>
</dbReference>
<evidence type="ECO:0000313" key="2">
    <source>
        <dbReference type="Proteomes" id="UP000299102"/>
    </source>
</evidence>
<gene>
    <name evidence="1" type="ORF">EVAR_79207_1</name>
</gene>
<keyword evidence="2" id="KW-1185">Reference proteome</keyword>